<organism evidence="1">
    <name type="scientific">Schlesneria paludicola</name>
    <dbReference type="NCBI Taxonomy" id="360056"/>
    <lineage>
        <taxon>Bacteria</taxon>
        <taxon>Pseudomonadati</taxon>
        <taxon>Planctomycetota</taxon>
        <taxon>Planctomycetia</taxon>
        <taxon>Planctomycetales</taxon>
        <taxon>Planctomycetaceae</taxon>
        <taxon>Schlesneria</taxon>
    </lineage>
</organism>
<protein>
    <submittedName>
        <fullName evidence="1">Carboxypeptidase regulatory-like domain-containing protein</fullName>
    </submittedName>
</protein>
<dbReference type="GO" id="GO:0004180">
    <property type="term" value="F:carboxypeptidase activity"/>
    <property type="evidence" value="ECO:0007669"/>
    <property type="project" value="UniProtKB-KW"/>
</dbReference>
<name>A0A7C2JY55_9PLAN</name>
<gene>
    <name evidence="1" type="ORF">ENQ76_04860</name>
</gene>
<dbReference type="AlphaFoldDB" id="A0A7C2JY55"/>
<sequence length="145" mass="15045">MNRLWSMVLLASVAGCGGGSTLEVADLVPVSGKITLDGKPLPSAQVFLLPKGTTRGQGAFASTDESGGFAMKCNNGEDGCPKGEYSIQISKLMTPDGQPIPEGQTAADVGAIDIIPPRYKDPDAPQNALNVDGPKTDLVFALKTR</sequence>
<keyword evidence="1" id="KW-0378">Hydrolase</keyword>
<reference evidence="1" key="1">
    <citation type="journal article" date="2020" name="mSystems">
        <title>Genome- and Community-Level Interaction Insights into Carbon Utilization and Element Cycling Functions of Hydrothermarchaeota in Hydrothermal Sediment.</title>
        <authorList>
            <person name="Zhou Z."/>
            <person name="Liu Y."/>
            <person name="Xu W."/>
            <person name="Pan J."/>
            <person name="Luo Z.H."/>
            <person name="Li M."/>
        </authorList>
    </citation>
    <scope>NUCLEOTIDE SEQUENCE [LARGE SCALE GENOMIC DNA]</scope>
    <source>
        <strain evidence="1">SpSt-339</strain>
    </source>
</reference>
<evidence type="ECO:0000313" key="1">
    <source>
        <dbReference type="EMBL" id="HEN14785.1"/>
    </source>
</evidence>
<keyword evidence="1" id="KW-0645">Protease</keyword>
<dbReference type="EMBL" id="DSOK01000149">
    <property type="protein sequence ID" value="HEN14785.1"/>
    <property type="molecule type" value="Genomic_DNA"/>
</dbReference>
<keyword evidence="1" id="KW-0121">Carboxypeptidase</keyword>
<accession>A0A7C2JY55</accession>
<dbReference type="PROSITE" id="PS51257">
    <property type="entry name" value="PROKAR_LIPOPROTEIN"/>
    <property type="match status" value="1"/>
</dbReference>
<comment type="caution">
    <text evidence="1">The sequence shown here is derived from an EMBL/GenBank/DDBJ whole genome shotgun (WGS) entry which is preliminary data.</text>
</comment>
<proteinExistence type="predicted"/>